<keyword evidence="2" id="KW-1185">Reference proteome</keyword>
<comment type="caution">
    <text evidence="1">The sequence shown here is derived from an EMBL/GenBank/DDBJ whole genome shotgun (WGS) entry which is preliminary data.</text>
</comment>
<evidence type="ECO:0000313" key="1">
    <source>
        <dbReference type="EMBL" id="MCU6793234.1"/>
    </source>
</evidence>
<protein>
    <submittedName>
        <fullName evidence="1">Uncharacterized protein</fullName>
    </submittedName>
</protein>
<evidence type="ECO:0000313" key="2">
    <source>
        <dbReference type="Proteomes" id="UP001652445"/>
    </source>
</evidence>
<dbReference type="Proteomes" id="UP001652445">
    <property type="component" value="Unassembled WGS sequence"/>
</dbReference>
<proteinExistence type="predicted"/>
<reference evidence="1 2" key="1">
    <citation type="submission" date="2022-09" db="EMBL/GenBank/DDBJ databases">
        <authorList>
            <person name="Han X.L."/>
            <person name="Wang Q."/>
            <person name="Lu T."/>
        </authorList>
    </citation>
    <scope>NUCLEOTIDE SEQUENCE [LARGE SCALE GENOMIC DNA]</scope>
    <source>
        <strain evidence="1 2">WQ 127069</strain>
    </source>
</reference>
<gene>
    <name evidence="1" type="ORF">OB236_14025</name>
</gene>
<accession>A0ABT2UF06</accession>
<sequence length="82" mass="9242">MKIQFVRSKEIILTTHARLANVGSLLAHTKQKKRLNRTVFRSRSAFEPYTAPAFGAAAASEKSDWNRILPEESADLWLSIAK</sequence>
<organism evidence="1 2">
    <name type="scientific">Paenibacillus baimaensis</name>
    <dbReference type="NCBI Taxonomy" id="2982185"/>
    <lineage>
        <taxon>Bacteria</taxon>
        <taxon>Bacillati</taxon>
        <taxon>Bacillota</taxon>
        <taxon>Bacilli</taxon>
        <taxon>Bacillales</taxon>
        <taxon>Paenibacillaceae</taxon>
        <taxon>Paenibacillus</taxon>
    </lineage>
</organism>
<dbReference type="EMBL" id="JAOQIO010000039">
    <property type="protein sequence ID" value="MCU6793234.1"/>
    <property type="molecule type" value="Genomic_DNA"/>
</dbReference>
<dbReference type="RefSeq" id="WP_262684539.1">
    <property type="nucleotide sequence ID" value="NZ_JAOQIO010000039.1"/>
</dbReference>
<name>A0ABT2UF06_9BACL</name>